<dbReference type="InterPro" id="IPR003591">
    <property type="entry name" value="Leu-rich_rpt_typical-subtyp"/>
</dbReference>
<feature type="transmembrane region" description="Helical" evidence="17">
    <location>
        <begin position="552"/>
        <end position="575"/>
    </location>
</feature>
<reference evidence="20" key="1">
    <citation type="submission" date="2025-08" db="UniProtKB">
        <authorList>
            <consortium name="RefSeq"/>
        </authorList>
    </citation>
    <scope>IDENTIFICATION</scope>
    <source>
        <strain evidence="20">MV-25-SWS-2005</strain>
        <tissue evidence="20">Whole body</tissue>
    </source>
</reference>
<dbReference type="Gene3D" id="3.80.10.10">
    <property type="entry name" value="Ribonuclease Inhibitor"/>
    <property type="match status" value="2"/>
</dbReference>
<dbReference type="InterPro" id="IPR017452">
    <property type="entry name" value="GPCR_Rhodpsn_7TM"/>
</dbReference>
<evidence type="ECO:0000313" key="20">
    <source>
        <dbReference type="RefSeq" id="XP_002134382.3"/>
    </source>
</evidence>
<dbReference type="InterPro" id="IPR036055">
    <property type="entry name" value="LDL_receptor-like_sf"/>
</dbReference>
<dbReference type="AlphaFoldDB" id="A0A6I8UZW2"/>
<dbReference type="SUPFAM" id="SSF52058">
    <property type="entry name" value="L domain-like"/>
    <property type="match status" value="1"/>
</dbReference>
<comment type="caution">
    <text evidence="15">Lacks conserved residue(s) required for the propagation of feature annotation.</text>
</comment>
<feature type="transmembrane region" description="Helical" evidence="17">
    <location>
        <begin position="732"/>
        <end position="755"/>
    </location>
</feature>
<dbReference type="Gene3D" id="4.10.400.10">
    <property type="entry name" value="Low-density Lipoprotein Receptor"/>
    <property type="match status" value="1"/>
</dbReference>
<evidence type="ECO:0000256" key="6">
    <source>
        <dbReference type="ARBA" id="ARBA00022729"/>
    </source>
</evidence>
<evidence type="ECO:0000256" key="11">
    <source>
        <dbReference type="ARBA" id="ARBA00023157"/>
    </source>
</evidence>
<organism evidence="19 20">
    <name type="scientific">Drosophila pseudoobscura pseudoobscura</name>
    <name type="common">Fruit fly</name>
    <dbReference type="NCBI Taxonomy" id="46245"/>
    <lineage>
        <taxon>Eukaryota</taxon>
        <taxon>Metazoa</taxon>
        <taxon>Ecdysozoa</taxon>
        <taxon>Arthropoda</taxon>
        <taxon>Hexapoda</taxon>
        <taxon>Insecta</taxon>
        <taxon>Pterygota</taxon>
        <taxon>Neoptera</taxon>
        <taxon>Endopterygota</taxon>
        <taxon>Diptera</taxon>
        <taxon>Brachycera</taxon>
        <taxon>Muscomorpha</taxon>
        <taxon>Ephydroidea</taxon>
        <taxon>Drosophilidae</taxon>
        <taxon>Drosophila</taxon>
        <taxon>Sophophora</taxon>
    </lineage>
</organism>
<dbReference type="GO" id="GO:0008528">
    <property type="term" value="F:G protein-coupled peptide receptor activity"/>
    <property type="evidence" value="ECO:0007669"/>
    <property type="project" value="TreeGrafter"/>
</dbReference>
<evidence type="ECO:0000256" key="7">
    <source>
        <dbReference type="ARBA" id="ARBA00022737"/>
    </source>
</evidence>
<dbReference type="PROSITE" id="PS01209">
    <property type="entry name" value="LDLRA_1"/>
    <property type="match status" value="1"/>
</dbReference>
<evidence type="ECO:0000256" key="12">
    <source>
        <dbReference type="ARBA" id="ARBA00023170"/>
    </source>
</evidence>
<dbReference type="PROSITE" id="PS51450">
    <property type="entry name" value="LRR"/>
    <property type="match status" value="2"/>
</dbReference>
<dbReference type="Pfam" id="PF00001">
    <property type="entry name" value="7tm_1"/>
    <property type="match status" value="1"/>
</dbReference>
<dbReference type="PROSITE" id="PS50262">
    <property type="entry name" value="G_PROTEIN_RECEP_F1_2"/>
    <property type="match status" value="1"/>
</dbReference>
<dbReference type="FunFam" id="3.80.10.10:FF:000770">
    <property type="entry name" value="Uncharacterized protein"/>
    <property type="match status" value="1"/>
</dbReference>
<dbReference type="InterPro" id="IPR000276">
    <property type="entry name" value="GPCR_Rhodpsn"/>
</dbReference>
<keyword evidence="10 17" id="KW-0472">Membrane</keyword>
<dbReference type="Pfam" id="PF00057">
    <property type="entry name" value="Ldl_recept_a"/>
    <property type="match status" value="1"/>
</dbReference>
<keyword evidence="9" id="KW-0297">G-protein coupled receptor</keyword>
<dbReference type="RefSeq" id="XP_002134382.3">
    <property type="nucleotide sequence ID" value="XM_002134346.3"/>
</dbReference>
<keyword evidence="4" id="KW-0433">Leucine-rich repeat</keyword>
<dbReference type="GO" id="GO:0009755">
    <property type="term" value="P:hormone-mediated signaling pathway"/>
    <property type="evidence" value="ECO:0007669"/>
    <property type="project" value="TreeGrafter"/>
</dbReference>
<dbReference type="SUPFAM" id="SSF81321">
    <property type="entry name" value="Family A G protein-coupled receptor-like"/>
    <property type="match status" value="1"/>
</dbReference>
<keyword evidence="13" id="KW-0325">Glycoprotein</keyword>
<evidence type="ECO:0000313" key="19">
    <source>
        <dbReference type="Proteomes" id="UP000001819"/>
    </source>
</evidence>
<feature type="transmembrane region" description="Helical" evidence="17">
    <location>
        <begin position="636"/>
        <end position="656"/>
    </location>
</feature>
<dbReference type="PRINTS" id="PR00237">
    <property type="entry name" value="GPCRRHODOPSN"/>
</dbReference>
<dbReference type="FunFam" id="1.20.1070.10:FF:000023">
    <property type="entry name" value="Relaxin family peptide receptor 1"/>
    <property type="match status" value="1"/>
</dbReference>
<dbReference type="CDD" id="cd00112">
    <property type="entry name" value="LDLa"/>
    <property type="match status" value="1"/>
</dbReference>
<evidence type="ECO:0000256" key="8">
    <source>
        <dbReference type="ARBA" id="ARBA00022989"/>
    </source>
</evidence>
<dbReference type="SMART" id="SM00369">
    <property type="entry name" value="LRR_TYP"/>
    <property type="match status" value="10"/>
</dbReference>
<feature type="region of interest" description="Disordered" evidence="16">
    <location>
        <begin position="88"/>
        <end position="111"/>
    </location>
</feature>
<keyword evidence="7" id="KW-0677">Repeat</keyword>
<accession>A0A6I8UZW2</accession>
<evidence type="ECO:0000256" key="5">
    <source>
        <dbReference type="ARBA" id="ARBA00022692"/>
    </source>
</evidence>
<dbReference type="SUPFAM" id="SSF57424">
    <property type="entry name" value="LDL receptor-like module"/>
    <property type="match status" value="1"/>
</dbReference>
<proteinExistence type="inferred from homology"/>
<dbReference type="InParanoid" id="A0A6I8UZW2"/>
<evidence type="ECO:0000256" key="14">
    <source>
        <dbReference type="ARBA" id="ARBA00023224"/>
    </source>
</evidence>
<dbReference type="SMART" id="SM00192">
    <property type="entry name" value="LDLa"/>
    <property type="match status" value="1"/>
</dbReference>
<sequence length="855" mass="95414">MARFGRKIGNNPATMTRTPQRDIVTGMMIMMPLSIGIMRRLSIVIVLSLLLHLPAAIVAAEVTDEVGAELRADATKASLTVIQSATEDRTRTGVGTGAGRKNDSSAGRGSAVISSLGSGDVAGAEILAPDAGDHCPAGYFHCNATAQCVPQRANCDGRVDCDDGSDEWDCMNEVDARYWDHLYRKQPFGRHDDIPIGECLWRNENFSCPCRGDEILCRFQMLTSLPMHLPQHDLAALDLTGNNFEIIHETFFSLLPNLESLVLKFCSIREIASHALDRLAAIPLRTLYMDDNKLSHLPEHFFAEGNQLRILILARNRLHSLNRSDFQHLPHLQELDLRGNRIEHFKAEVFAQLHSLEVLYLNENRVQLLAPDMFPRTLLNLHTLSLAQNRIAEIATNTFPFPSLRHLFLAGNRLSHIRDETFCNLSYLQGLHLNENRIEGFDLRAFACLESLSSLLLTGNRFQTLDPRVLQNLSSLDYIYFSWFHLCRAALHVRVCDPHGDGISSTWHLLDNQILRGSVWVMASIAVVGNLLVLLGRYFYKSRSNVEHSLYLRHLAASDFLMGIYLTLIACADITFRGEYIMHEEAWRHSGICAFAGFLSTFSCQSSTLLLTLVTWDRLMSVTRPLKPRDTEKIRIVLRLLLLWGVSFGLAAAPLLPNAYFGSYFYGNNGVCLSLHIHDPYAKGWEYSALLFICVNTMSLVFILFSYVRMLQAIRDSGGGMRSTHSGRENVVATRFAIIVTTDCACWLPIIVVKVAALSGCVISPDLYAWLAVLVLPVNSALNPVLYTLTTAAFKQQLRRYCHTLPSCSLVNNETRSQTQTGYESGLSVSLAHLGGTGGGGSGRKRLSHRQMSYL</sequence>
<dbReference type="InterPro" id="IPR001611">
    <property type="entry name" value="Leu-rich_rpt"/>
</dbReference>
<gene>
    <name evidence="20" type="primary">Lgr4</name>
</gene>
<dbReference type="PROSITE" id="PS50068">
    <property type="entry name" value="LDLRA_2"/>
    <property type="match status" value="1"/>
</dbReference>
<evidence type="ECO:0000259" key="18">
    <source>
        <dbReference type="PROSITE" id="PS50262"/>
    </source>
</evidence>
<feature type="transmembrane region" description="Helical" evidence="17">
    <location>
        <begin position="689"/>
        <end position="711"/>
    </location>
</feature>
<keyword evidence="3" id="KW-1003">Cell membrane</keyword>
<protein>
    <submittedName>
        <fullName evidence="20">Relaxin receptor 2</fullName>
    </submittedName>
</protein>
<evidence type="ECO:0000256" key="3">
    <source>
        <dbReference type="ARBA" id="ARBA00022475"/>
    </source>
</evidence>
<dbReference type="FunFam" id="4.10.400.10:FF:000176">
    <property type="entry name" value="CG32637-PA protein"/>
    <property type="match status" value="1"/>
</dbReference>
<dbReference type="ExpressionAtlas" id="A0A6I8UZW2">
    <property type="expression patterns" value="baseline"/>
</dbReference>
<feature type="transmembrane region" description="Helical" evidence="17">
    <location>
        <begin position="767"/>
        <end position="790"/>
    </location>
</feature>
<evidence type="ECO:0000256" key="4">
    <source>
        <dbReference type="ARBA" id="ARBA00022614"/>
    </source>
</evidence>
<dbReference type="FunCoup" id="A0A6I8UZW2">
    <property type="interactions" value="12"/>
</dbReference>
<comment type="subcellular location">
    <subcellularLocation>
        <location evidence="1">Cell membrane</location>
        <topology evidence="1">Multi-pass membrane protein</topology>
    </subcellularLocation>
</comment>
<keyword evidence="6" id="KW-0732">Signal</keyword>
<evidence type="ECO:0000256" key="13">
    <source>
        <dbReference type="ARBA" id="ARBA00023180"/>
    </source>
</evidence>
<evidence type="ECO:0000256" key="9">
    <source>
        <dbReference type="ARBA" id="ARBA00023040"/>
    </source>
</evidence>
<feature type="domain" description="G-protein coupled receptors family 1 profile" evidence="18">
    <location>
        <begin position="529"/>
        <end position="787"/>
    </location>
</feature>
<evidence type="ECO:0000256" key="15">
    <source>
        <dbReference type="PROSITE-ProRule" id="PRU00124"/>
    </source>
</evidence>
<dbReference type="PANTHER" id="PTHR24372:SF80">
    <property type="entry name" value="FI21465P1-RELATED"/>
    <property type="match status" value="1"/>
</dbReference>
<keyword evidence="12 20" id="KW-0675">Receptor</keyword>
<evidence type="ECO:0000256" key="17">
    <source>
        <dbReference type="SAM" id="Phobius"/>
    </source>
</evidence>
<dbReference type="Gene3D" id="1.20.1070.10">
    <property type="entry name" value="Rhodopsin 7-helix transmembrane proteins"/>
    <property type="match status" value="1"/>
</dbReference>
<feature type="region of interest" description="Disordered" evidence="16">
    <location>
        <begin position="835"/>
        <end position="855"/>
    </location>
</feature>
<dbReference type="Pfam" id="PF13855">
    <property type="entry name" value="LRR_8"/>
    <property type="match status" value="2"/>
</dbReference>
<feature type="disulfide bond" evidence="15">
    <location>
        <begin position="155"/>
        <end position="170"/>
    </location>
</feature>
<comment type="similarity">
    <text evidence="2">Belongs to the G-protein coupled receptor 1 family.</text>
</comment>
<evidence type="ECO:0000256" key="1">
    <source>
        <dbReference type="ARBA" id="ARBA00004651"/>
    </source>
</evidence>
<evidence type="ECO:0000256" key="10">
    <source>
        <dbReference type="ARBA" id="ARBA00023136"/>
    </source>
</evidence>
<keyword evidence="11 15" id="KW-1015">Disulfide bond</keyword>
<dbReference type="PRINTS" id="PR01739">
    <property type="entry name" value="RELAXINR"/>
</dbReference>
<keyword evidence="19" id="KW-1185">Reference proteome</keyword>
<keyword evidence="8 17" id="KW-1133">Transmembrane helix</keyword>
<dbReference type="InterPro" id="IPR002172">
    <property type="entry name" value="LDrepeatLR_classA_rpt"/>
</dbReference>
<dbReference type="Proteomes" id="UP000001819">
    <property type="component" value="Chromosome X"/>
</dbReference>
<dbReference type="PANTHER" id="PTHR24372">
    <property type="entry name" value="GLYCOPROTEIN HORMONE RECEPTOR"/>
    <property type="match status" value="1"/>
</dbReference>
<feature type="transmembrane region" description="Helical" evidence="17">
    <location>
        <begin position="519"/>
        <end position="540"/>
    </location>
</feature>
<keyword evidence="5 17" id="KW-0812">Transmembrane</keyword>
<dbReference type="InterPro" id="IPR032675">
    <property type="entry name" value="LRR_dom_sf"/>
</dbReference>
<name>A0A6I8UZW2_DROPS</name>
<evidence type="ECO:0000256" key="2">
    <source>
        <dbReference type="ARBA" id="ARBA00010663"/>
    </source>
</evidence>
<dbReference type="CDD" id="cd15137">
    <property type="entry name" value="7tmA_Relaxin_R"/>
    <property type="match status" value="1"/>
</dbReference>
<keyword evidence="14" id="KW-0807">Transducer</keyword>
<dbReference type="GO" id="GO:0005886">
    <property type="term" value="C:plasma membrane"/>
    <property type="evidence" value="ECO:0007669"/>
    <property type="project" value="UniProtKB-SubCell"/>
</dbReference>
<dbReference type="KEGG" id="dpo:6901714"/>
<dbReference type="InterPro" id="IPR008112">
    <property type="entry name" value="Relaxin_rcpt"/>
</dbReference>
<dbReference type="InterPro" id="IPR023415">
    <property type="entry name" value="LDLR_class-A_CS"/>
</dbReference>
<dbReference type="GO" id="GO:0007189">
    <property type="term" value="P:adenylate cyclase-activating G protein-coupled receptor signaling pathway"/>
    <property type="evidence" value="ECO:0007669"/>
    <property type="project" value="TreeGrafter"/>
</dbReference>
<evidence type="ECO:0000256" key="16">
    <source>
        <dbReference type="SAM" id="MobiDB-lite"/>
    </source>
</evidence>
<feature type="transmembrane region" description="Helical" evidence="17">
    <location>
        <begin position="595"/>
        <end position="616"/>
    </location>
</feature>